<gene>
    <name evidence="7" type="ORF">GCM10007298_01430</name>
</gene>
<sequence length="247" mass="23910">MTARPRVRLPVLLVALVTAAVTGGLGSAHAAPSVTVGGGAGLLIGTRSSAQLCTLNSIGRDRFGGLVGLTAGHCGSVGETVRLETAAGSGVIGVVRSSVLTAAPSSVSGLDYAVITFATTKVRPTATRGRVMIAGVGRDPAVGATVCKQGRTTGFSCGPVLRPLAPTSIVVATCAQPGDSGGPVIAGGRVVGLLRGSVVYSGTAGSAYPSCSTPADAGRTPAAASSMSAIVADLGRAGGVGAGYRPV</sequence>
<keyword evidence="3" id="KW-0378">Hydrolase</keyword>
<organism evidence="7 8">
    <name type="scientific">Williamsia phyllosphaerae</name>
    <dbReference type="NCBI Taxonomy" id="885042"/>
    <lineage>
        <taxon>Bacteria</taxon>
        <taxon>Bacillati</taxon>
        <taxon>Actinomycetota</taxon>
        <taxon>Actinomycetes</taxon>
        <taxon>Mycobacteriales</taxon>
        <taxon>Nocardiaceae</taxon>
        <taxon>Williamsia</taxon>
    </lineage>
</organism>
<comment type="caution">
    <text evidence="7">The sequence shown here is derived from an EMBL/GenBank/DDBJ whole genome shotgun (WGS) entry which is preliminary data.</text>
</comment>
<evidence type="ECO:0000256" key="4">
    <source>
        <dbReference type="ARBA" id="ARBA00022825"/>
    </source>
</evidence>
<proteinExistence type="inferred from homology"/>
<evidence type="ECO:0000256" key="3">
    <source>
        <dbReference type="ARBA" id="ARBA00022801"/>
    </source>
</evidence>
<feature type="signal peptide" evidence="6">
    <location>
        <begin position="1"/>
        <end position="30"/>
    </location>
</feature>
<dbReference type="EMBL" id="BMCS01000001">
    <property type="protein sequence ID" value="GGF09227.1"/>
    <property type="molecule type" value="Genomic_DNA"/>
</dbReference>
<dbReference type="GO" id="GO:0008233">
    <property type="term" value="F:peptidase activity"/>
    <property type="evidence" value="ECO:0007669"/>
    <property type="project" value="UniProtKB-KW"/>
</dbReference>
<reference evidence="8" key="1">
    <citation type="journal article" date="2019" name="Int. J. Syst. Evol. Microbiol.">
        <title>The Global Catalogue of Microorganisms (GCM) 10K type strain sequencing project: providing services to taxonomists for standard genome sequencing and annotation.</title>
        <authorList>
            <consortium name="The Broad Institute Genomics Platform"/>
            <consortium name="The Broad Institute Genome Sequencing Center for Infectious Disease"/>
            <person name="Wu L."/>
            <person name="Ma J."/>
        </authorList>
    </citation>
    <scope>NUCLEOTIDE SEQUENCE [LARGE SCALE GENOMIC DNA]</scope>
    <source>
        <strain evidence="8">CCM 7855</strain>
    </source>
</reference>
<dbReference type="GO" id="GO:0006508">
    <property type="term" value="P:proteolysis"/>
    <property type="evidence" value="ECO:0007669"/>
    <property type="project" value="UniProtKB-KW"/>
</dbReference>
<accession>A0ABQ1U698</accession>
<keyword evidence="4" id="KW-0720">Serine protease</keyword>
<keyword evidence="5" id="KW-1015">Disulfide bond</keyword>
<evidence type="ECO:0000313" key="7">
    <source>
        <dbReference type="EMBL" id="GGF09227.1"/>
    </source>
</evidence>
<dbReference type="Gene3D" id="2.40.10.10">
    <property type="entry name" value="Trypsin-like serine proteases"/>
    <property type="match status" value="2"/>
</dbReference>
<dbReference type="InterPro" id="IPR009003">
    <property type="entry name" value="Peptidase_S1_PA"/>
</dbReference>
<name>A0ABQ1U698_9NOCA</name>
<evidence type="ECO:0000256" key="5">
    <source>
        <dbReference type="ARBA" id="ARBA00023157"/>
    </source>
</evidence>
<evidence type="ECO:0000256" key="6">
    <source>
        <dbReference type="SAM" id="SignalP"/>
    </source>
</evidence>
<comment type="similarity">
    <text evidence="1">Belongs to the peptidase S1 family.</text>
</comment>
<evidence type="ECO:0000256" key="1">
    <source>
        <dbReference type="ARBA" id="ARBA00007664"/>
    </source>
</evidence>
<dbReference type="RefSeq" id="WP_188485990.1">
    <property type="nucleotide sequence ID" value="NZ_BMCS01000001.1"/>
</dbReference>
<evidence type="ECO:0000256" key="2">
    <source>
        <dbReference type="ARBA" id="ARBA00022670"/>
    </source>
</evidence>
<keyword evidence="2 7" id="KW-0645">Protease</keyword>
<keyword evidence="8" id="KW-1185">Reference proteome</keyword>
<dbReference type="Proteomes" id="UP000632454">
    <property type="component" value="Unassembled WGS sequence"/>
</dbReference>
<dbReference type="InterPro" id="IPR043504">
    <property type="entry name" value="Peptidase_S1_PA_chymotrypsin"/>
</dbReference>
<evidence type="ECO:0000313" key="8">
    <source>
        <dbReference type="Proteomes" id="UP000632454"/>
    </source>
</evidence>
<dbReference type="InterPro" id="IPR001316">
    <property type="entry name" value="Pept_S1A_streptogrisin"/>
</dbReference>
<keyword evidence="6" id="KW-0732">Signal</keyword>
<dbReference type="SUPFAM" id="SSF50494">
    <property type="entry name" value="Trypsin-like serine proteases"/>
    <property type="match status" value="1"/>
</dbReference>
<feature type="chain" id="PRO_5045592830" evidence="6">
    <location>
        <begin position="31"/>
        <end position="247"/>
    </location>
</feature>
<protein>
    <submittedName>
        <fullName evidence="7">Protease</fullName>
    </submittedName>
</protein>
<dbReference type="PRINTS" id="PR00861">
    <property type="entry name" value="ALYTICPTASE"/>
</dbReference>